<dbReference type="AlphaFoldDB" id="A0A6G9XNV5"/>
<evidence type="ECO:0000256" key="1">
    <source>
        <dbReference type="SAM" id="MobiDB-lite"/>
    </source>
</evidence>
<reference evidence="2 3" key="1">
    <citation type="journal article" date="2019" name="ACS Chem. Biol.">
        <title>Identification and Mobilization of a Cryptic Antibiotic Biosynthesis Gene Locus from a Human-Pathogenic Nocardia Isolate.</title>
        <authorList>
            <person name="Herisse M."/>
            <person name="Ishida K."/>
            <person name="Porter J.L."/>
            <person name="Howden B."/>
            <person name="Hertweck C."/>
            <person name="Stinear T.P."/>
            <person name="Pidot S.J."/>
        </authorList>
    </citation>
    <scope>NUCLEOTIDE SEQUENCE [LARGE SCALE GENOMIC DNA]</scope>
    <source>
        <strain evidence="2 3">AUSMDU00024985</strain>
    </source>
</reference>
<organism evidence="2 3">
    <name type="scientific">Nocardia brasiliensis</name>
    <dbReference type="NCBI Taxonomy" id="37326"/>
    <lineage>
        <taxon>Bacteria</taxon>
        <taxon>Bacillati</taxon>
        <taxon>Actinomycetota</taxon>
        <taxon>Actinomycetes</taxon>
        <taxon>Mycobacteriales</taxon>
        <taxon>Nocardiaceae</taxon>
        <taxon>Nocardia</taxon>
    </lineage>
</organism>
<evidence type="ECO:0000313" key="3">
    <source>
        <dbReference type="Proteomes" id="UP000501705"/>
    </source>
</evidence>
<protein>
    <recommendedName>
        <fullName evidence="4">YbaB/EbfC family DNA-binding protein</fullName>
    </recommendedName>
</protein>
<evidence type="ECO:0008006" key="4">
    <source>
        <dbReference type="Google" id="ProtNLM"/>
    </source>
</evidence>
<evidence type="ECO:0000313" key="2">
    <source>
        <dbReference type="EMBL" id="QIS02584.1"/>
    </source>
</evidence>
<sequence length="142" mass="16050">MADIEAWERELEHELDEIRRSGAQLANAIAAVRGRGEGRGVLVEVDAEGDIAMMQIAPAAMQWSGTQLASVLVDCHRKARAEANAGVERLLTKADPRLRRQLPQEHRQTDPSARTKLTEEEIQRADDEYFERMNRTGWSNTR</sequence>
<feature type="compositionally biased region" description="Basic and acidic residues" evidence="1">
    <location>
        <begin position="116"/>
        <end position="126"/>
    </location>
</feature>
<dbReference type="EMBL" id="CP046171">
    <property type="protein sequence ID" value="QIS02584.1"/>
    <property type="molecule type" value="Genomic_DNA"/>
</dbReference>
<dbReference type="Proteomes" id="UP000501705">
    <property type="component" value="Chromosome"/>
</dbReference>
<accession>A0A6G9XNV5</accession>
<name>A0A6G9XNV5_NOCBR</name>
<feature type="compositionally biased region" description="Basic and acidic residues" evidence="1">
    <location>
        <begin position="92"/>
        <end position="109"/>
    </location>
</feature>
<dbReference type="RefSeq" id="WP_167461668.1">
    <property type="nucleotide sequence ID" value="NZ_CP046171.1"/>
</dbReference>
<feature type="region of interest" description="Disordered" evidence="1">
    <location>
        <begin position="92"/>
        <end position="126"/>
    </location>
</feature>
<gene>
    <name evidence="2" type="ORF">F5X71_09865</name>
</gene>
<proteinExistence type="predicted"/>